<gene>
    <name evidence="1" type="ORF">O1611_g9963</name>
</gene>
<dbReference type="Proteomes" id="UP001153332">
    <property type="component" value="Unassembled WGS sequence"/>
</dbReference>
<name>A0ACC2J3J5_9PEZI</name>
<protein>
    <submittedName>
        <fullName evidence="1">Uncharacterized protein</fullName>
    </submittedName>
</protein>
<reference evidence="1" key="1">
    <citation type="submission" date="2022-12" db="EMBL/GenBank/DDBJ databases">
        <title>Genome Sequence of Lasiodiplodia mahajangana.</title>
        <authorList>
            <person name="Buettner E."/>
        </authorList>
    </citation>
    <scope>NUCLEOTIDE SEQUENCE</scope>
    <source>
        <strain evidence="1">VT137</strain>
    </source>
</reference>
<evidence type="ECO:0000313" key="2">
    <source>
        <dbReference type="Proteomes" id="UP001153332"/>
    </source>
</evidence>
<sequence length="135" mass="15084">MVKIDRTIGRLTLLFRPQEDGWFYYPDLTRAAEIVFSDLPLEEGKAWAAKMVKHSATSFMGKLTYPGYRDVPVSYLVGDADRSIAPATQRSQIDMIERVSGNKVDVTVLNSDHVPVISHPQAVVDYLVGVAQKFV</sequence>
<keyword evidence="2" id="KW-1185">Reference proteome</keyword>
<proteinExistence type="predicted"/>
<evidence type="ECO:0000313" key="1">
    <source>
        <dbReference type="EMBL" id="KAJ8121967.1"/>
    </source>
</evidence>
<dbReference type="EMBL" id="JAPUUL010003684">
    <property type="protein sequence ID" value="KAJ8121967.1"/>
    <property type="molecule type" value="Genomic_DNA"/>
</dbReference>
<accession>A0ACC2J3J5</accession>
<comment type="caution">
    <text evidence="1">The sequence shown here is derived from an EMBL/GenBank/DDBJ whole genome shotgun (WGS) entry which is preliminary data.</text>
</comment>
<organism evidence="1 2">
    <name type="scientific">Lasiodiplodia mahajangana</name>
    <dbReference type="NCBI Taxonomy" id="1108764"/>
    <lineage>
        <taxon>Eukaryota</taxon>
        <taxon>Fungi</taxon>
        <taxon>Dikarya</taxon>
        <taxon>Ascomycota</taxon>
        <taxon>Pezizomycotina</taxon>
        <taxon>Dothideomycetes</taxon>
        <taxon>Dothideomycetes incertae sedis</taxon>
        <taxon>Botryosphaeriales</taxon>
        <taxon>Botryosphaeriaceae</taxon>
        <taxon>Lasiodiplodia</taxon>
    </lineage>
</organism>